<sequence>MDAWLGNVIASVPEVAVCYHEKGVVNGYDFLKTSEIPSEKGISLFDGSVLHQGVQVLKFLHFRCKQDGGSYWLHRKSGDDQLQLFDLSKIEDDTTTSMKETLTLRKGRFYLGSGDKHLEKEDGDKAEAAYHNALAAFKQVADSNVKCNFVGRVNYGLGEVEGLRAEKLSEDNKMERNGQPSSIQAILESISYHEEANIPHSQL</sequence>
<dbReference type="PANTHER" id="PTHR15000">
    <property type="entry name" value="ERYTHROID DIFFERENTIATION-RELATED FACTOR 1"/>
    <property type="match status" value="1"/>
</dbReference>
<protein>
    <recommendedName>
        <fullName evidence="1">EDRF1 N-terminal domain-containing protein</fullName>
    </recommendedName>
</protein>
<name>A0A398A162_BRACM</name>
<dbReference type="PANTHER" id="PTHR15000:SF1">
    <property type="entry name" value="ERYTHROID DIFFERENTIATION-RELATED FACTOR 1"/>
    <property type="match status" value="1"/>
</dbReference>
<dbReference type="InterPro" id="IPR056582">
    <property type="entry name" value="EDRF1_N"/>
</dbReference>
<organism evidence="2 3">
    <name type="scientific">Brassica campestris</name>
    <name type="common">Field mustard</name>
    <dbReference type="NCBI Taxonomy" id="3711"/>
    <lineage>
        <taxon>Eukaryota</taxon>
        <taxon>Viridiplantae</taxon>
        <taxon>Streptophyta</taxon>
        <taxon>Embryophyta</taxon>
        <taxon>Tracheophyta</taxon>
        <taxon>Spermatophyta</taxon>
        <taxon>Magnoliopsida</taxon>
        <taxon>eudicotyledons</taxon>
        <taxon>Gunneridae</taxon>
        <taxon>Pentapetalae</taxon>
        <taxon>rosids</taxon>
        <taxon>malvids</taxon>
        <taxon>Brassicales</taxon>
        <taxon>Brassicaceae</taxon>
        <taxon>Brassiceae</taxon>
        <taxon>Brassica</taxon>
    </lineage>
</organism>
<accession>A0A398A162</accession>
<evidence type="ECO:0000313" key="3">
    <source>
        <dbReference type="Proteomes" id="UP000264353"/>
    </source>
</evidence>
<dbReference type="Pfam" id="PF23788">
    <property type="entry name" value="EDRF1_N"/>
    <property type="match status" value="1"/>
</dbReference>
<evidence type="ECO:0000313" key="2">
    <source>
        <dbReference type="EMBL" id="RID71542.1"/>
    </source>
</evidence>
<dbReference type="EMBL" id="CM010630">
    <property type="protein sequence ID" value="RID71542.1"/>
    <property type="molecule type" value="Genomic_DNA"/>
</dbReference>
<gene>
    <name evidence="2" type="ORF">BRARA_C03475</name>
</gene>
<dbReference type="AlphaFoldDB" id="A0A398A162"/>
<proteinExistence type="predicted"/>
<evidence type="ECO:0000259" key="1">
    <source>
        <dbReference type="Pfam" id="PF23788"/>
    </source>
</evidence>
<reference evidence="2 3" key="1">
    <citation type="submission" date="2018-06" db="EMBL/GenBank/DDBJ databases">
        <title>WGS assembly of Brassica rapa FPsc.</title>
        <authorList>
            <person name="Bowman J."/>
            <person name="Kohchi T."/>
            <person name="Yamato K."/>
            <person name="Jenkins J."/>
            <person name="Shu S."/>
            <person name="Ishizaki K."/>
            <person name="Yamaoka S."/>
            <person name="Nishihama R."/>
            <person name="Nakamura Y."/>
            <person name="Berger F."/>
            <person name="Adam C."/>
            <person name="Aki S."/>
            <person name="Althoff F."/>
            <person name="Araki T."/>
            <person name="Arteaga-Vazquez M."/>
            <person name="Balasubrmanian S."/>
            <person name="Bauer D."/>
            <person name="Boehm C."/>
            <person name="Briginshaw L."/>
            <person name="Caballero-Perez J."/>
            <person name="Catarino B."/>
            <person name="Chen F."/>
            <person name="Chiyoda S."/>
            <person name="Chovatia M."/>
            <person name="Davies K."/>
            <person name="Delmans M."/>
            <person name="Demura T."/>
            <person name="Dierschke T."/>
            <person name="Dolan L."/>
            <person name="Dorantes-Acosta A."/>
            <person name="Eklund D."/>
            <person name="Florent S."/>
            <person name="Flores-Sandoval E."/>
            <person name="Fujiyama A."/>
            <person name="Fukuzawa H."/>
            <person name="Galik B."/>
            <person name="Grimanelli D."/>
            <person name="Grimwood J."/>
            <person name="Grossniklaus U."/>
            <person name="Hamada T."/>
            <person name="Haseloff J."/>
            <person name="Hetherington A."/>
            <person name="Higo A."/>
            <person name="Hirakawa Y."/>
            <person name="Hundley H."/>
            <person name="Ikeda Y."/>
            <person name="Inoue K."/>
            <person name="Inoue S."/>
            <person name="Ishida S."/>
            <person name="Jia Q."/>
            <person name="Kakita M."/>
            <person name="Kanazawa T."/>
            <person name="Kawai Y."/>
            <person name="Kawashima T."/>
            <person name="Kennedy M."/>
            <person name="Kinose K."/>
            <person name="Kinoshita T."/>
            <person name="Kohara Y."/>
            <person name="Koide E."/>
            <person name="Komatsu K."/>
            <person name="Kopischke S."/>
            <person name="Kubo M."/>
            <person name="Kyozuka J."/>
            <person name="Lagercrantz U."/>
            <person name="Lin S."/>
            <person name="Lindquist E."/>
            <person name="Lipzen A."/>
            <person name="Lu C."/>
            <person name="Luna E."/>
            <person name="Martienssen R."/>
            <person name="Minamino N."/>
            <person name="Mizutani M."/>
            <person name="Mizutani M."/>
            <person name="Mochizuki N."/>
            <person name="Monte I."/>
            <person name="Mosher R."/>
            <person name="Nagasaki H."/>
            <person name="Nakagami H."/>
            <person name="Naramoto S."/>
            <person name="Nishitani K."/>
            <person name="Ohtani M."/>
            <person name="Okamoto T."/>
            <person name="Okumura M."/>
            <person name="Phillips J."/>
            <person name="Pollak B."/>
            <person name="Reinders A."/>
            <person name="Roevekamp M."/>
            <person name="Sano R."/>
            <person name="Sawa S."/>
            <person name="Schmid M."/>
            <person name="Shirakawa M."/>
            <person name="Solano R."/>
            <person name="Spunde A."/>
            <person name="Suetsugu N."/>
            <person name="Sugano S."/>
            <person name="Sugiyama A."/>
            <person name="Sun R."/>
            <person name="Suzuki Y."/>
            <person name="Takenaka M."/>
            <person name="Takezawa D."/>
            <person name="Tomogane H."/>
            <person name="Tsuzuki M."/>
            <person name="Ueda T."/>
            <person name="Umeda M."/>
            <person name="Ward J."/>
            <person name="Watanabe Y."/>
            <person name="Yazaki K."/>
            <person name="Yokoyama R."/>
            <person name="Yoshitake Y."/>
            <person name="Yotsui I."/>
            <person name="Zachgo S."/>
            <person name="Schmutz J."/>
        </authorList>
    </citation>
    <scope>NUCLEOTIDE SEQUENCE [LARGE SCALE GENOMIC DNA]</scope>
    <source>
        <strain evidence="3">cv. B-3</strain>
    </source>
</reference>
<dbReference type="Proteomes" id="UP000264353">
    <property type="component" value="Chromosome A3"/>
</dbReference>
<feature type="domain" description="EDRF1 N-terminal" evidence="1">
    <location>
        <begin position="1"/>
        <end position="179"/>
    </location>
</feature>